<comment type="caution">
    <text evidence="1">The sequence shown here is derived from an EMBL/GenBank/DDBJ whole genome shotgun (WGS) entry which is preliminary data.</text>
</comment>
<evidence type="ECO:0000313" key="2">
    <source>
        <dbReference type="Proteomes" id="UP000657918"/>
    </source>
</evidence>
<accession>A0A835N919</accession>
<evidence type="ECO:0000313" key="1">
    <source>
        <dbReference type="EMBL" id="KAF9688339.1"/>
    </source>
</evidence>
<dbReference type="AlphaFoldDB" id="A0A835N919"/>
<name>A0A835N919_9ROSI</name>
<organism evidence="1 2">
    <name type="scientific">Salix dunnii</name>
    <dbReference type="NCBI Taxonomy" id="1413687"/>
    <lineage>
        <taxon>Eukaryota</taxon>
        <taxon>Viridiplantae</taxon>
        <taxon>Streptophyta</taxon>
        <taxon>Embryophyta</taxon>
        <taxon>Tracheophyta</taxon>
        <taxon>Spermatophyta</taxon>
        <taxon>Magnoliopsida</taxon>
        <taxon>eudicotyledons</taxon>
        <taxon>Gunneridae</taxon>
        <taxon>Pentapetalae</taxon>
        <taxon>rosids</taxon>
        <taxon>fabids</taxon>
        <taxon>Malpighiales</taxon>
        <taxon>Salicaceae</taxon>
        <taxon>Saliceae</taxon>
        <taxon>Salix</taxon>
    </lineage>
</organism>
<dbReference type="EMBL" id="JADGMS010000002">
    <property type="protein sequence ID" value="KAF9688339.1"/>
    <property type="molecule type" value="Genomic_DNA"/>
</dbReference>
<reference evidence="1 2" key="1">
    <citation type="submission" date="2020-10" db="EMBL/GenBank/DDBJ databases">
        <title>Plant Genome Project.</title>
        <authorList>
            <person name="Zhang R.-G."/>
        </authorList>
    </citation>
    <scope>NUCLEOTIDE SEQUENCE [LARGE SCALE GENOMIC DNA]</scope>
    <source>
        <strain evidence="1">FAFU-HL-1</strain>
        <tissue evidence="1">Leaf</tissue>
    </source>
</reference>
<dbReference type="OrthoDB" id="849594at2759"/>
<keyword evidence="2" id="KW-1185">Reference proteome</keyword>
<dbReference type="Proteomes" id="UP000657918">
    <property type="component" value="Unassembled WGS sequence"/>
</dbReference>
<gene>
    <name evidence="1" type="ORF">SADUNF_Sadunf02G0187200</name>
</gene>
<proteinExistence type="predicted"/>
<sequence length="90" mass="10584">MEFYWIMNQLKAIRRIQGWQRVVGELLMEKTFQAVNFDSIHILPEVIISDSCIARFERYISFEMGKNLQNPAVRWEPGVPHKLATLSSFI</sequence>
<protein>
    <submittedName>
        <fullName evidence="1">Uncharacterized protein</fullName>
    </submittedName>
</protein>